<dbReference type="Proteomes" id="UP000663844">
    <property type="component" value="Unassembled WGS sequence"/>
</dbReference>
<dbReference type="Pfam" id="PF01344">
    <property type="entry name" value="Kelch_1"/>
    <property type="match status" value="1"/>
</dbReference>
<dbReference type="InterPro" id="IPR037293">
    <property type="entry name" value="Gal_Oxidase_central_sf"/>
</dbReference>
<accession>A0A820QQT4</accession>
<feature type="non-terminal residue" evidence="3">
    <location>
        <position position="1"/>
    </location>
</feature>
<dbReference type="SMART" id="SM00612">
    <property type="entry name" value="Kelch"/>
    <property type="match status" value="1"/>
</dbReference>
<evidence type="ECO:0000313" key="4">
    <source>
        <dbReference type="Proteomes" id="UP000663844"/>
    </source>
</evidence>
<proteinExistence type="predicted"/>
<feature type="non-terminal residue" evidence="3">
    <location>
        <position position="86"/>
    </location>
</feature>
<keyword evidence="1" id="KW-0880">Kelch repeat</keyword>
<sequence length="86" mass="8977">TSGMNSARKFHTASVLSNGTVLVSGGQNNVSDYLNSAELYDPSTGVWMSTGSMNNARYRHTASILSNGTVLVSGGQNSGDYLNSAE</sequence>
<dbReference type="EMBL" id="CAJOAZ010029457">
    <property type="protein sequence ID" value="CAF4425390.1"/>
    <property type="molecule type" value="Genomic_DNA"/>
</dbReference>
<dbReference type="PANTHER" id="PTHR46344">
    <property type="entry name" value="OS02G0202900 PROTEIN"/>
    <property type="match status" value="1"/>
</dbReference>
<evidence type="ECO:0000256" key="2">
    <source>
        <dbReference type="ARBA" id="ARBA00022737"/>
    </source>
</evidence>
<dbReference type="AlphaFoldDB" id="A0A820QQT4"/>
<gene>
    <name evidence="3" type="ORF">OXD698_LOCUS52899</name>
</gene>
<dbReference type="PANTHER" id="PTHR46344:SF27">
    <property type="entry name" value="KELCH REPEAT SUPERFAMILY PROTEIN"/>
    <property type="match status" value="1"/>
</dbReference>
<evidence type="ECO:0000313" key="3">
    <source>
        <dbReference type="EMBL" id="CAF4425390.1"/>
    </source>
</evidence>
<evidence type="ECO:0000256" key="1">
    <source>
        <dbReference type="ARBA" id="ARBA00022441"/>
    </source>
</evidence>
<organism evidence="3 4">
    <name type="scientific">Adineta steineri</name>
    <dbReference type="NCBI Taxonomy" id="433720"/>
    <lineage>
        <taxon>Eukaryota</taxon>
        <taxon>Metazoa</taxon>
        <taxon>Spiralia</taxon>
        <taxon>Gnathifera</taxon>
        <taxon>Rotifera</taxon>
        <taxon>Eurotatoria</taxon>
        <taxon>Bdelloidea</taxon>
        <taxon>Adinetida</taxon>
        <taxon>Adinetidae</taxon>
        <taxon>Adineta</taxon>
    </lineage>
</organism>
<protein>
    <submittedName>
        <fullName evidence="3">Uncharacterized protein</fullName>
    </submittedName>
</protein>
<comment type="caution">
    <text evidence="3">The sequence shown here is derived from an EMBL/GenBank/DDBJ whole genome shotgun (WGS) entry which is preliminary data.</text>
</comment>
<name>A0A820QQT4_9BILA</name>
<dbReference type="InterPro" id="IPR015915">
    <property type="entry name" value="Kelch-typ_b-propeller"/>
</dbReference>
<dbReference type="SUPFAM" id="SSF117281">
    <property type="entry name" value="Kelch motif"/>
    <property type="match status" value="1"/>
</dbReference>
<reference evidence="3" key="1">
    <citation type="submission" date="2021-02" db="EMBL/GenBank/DDBJ databases">
        <authorList>
            <person name="Nowell W R."/>
        </authorList>
    </citation>
    <scope>NUCLEOTIDE SEQUENCE</scope>
</reference>
<keyword evidence="2" id="KW-0677">Repeat</keyword>
<dbReference type="Gene3D" id="2.130.10.80">
    <property type="entry name" value="Galactose oxidase/kelch, beta-propeller"/>
    <property type="match status" value="1"/>
</dbReference>
<dbReference type="InterPro" id="IPR006652">
    <property type="entry name" value="Kelch_1"/>
</dbReference>